<dbReference type="PANTHER" id="PTHR11903">
    <property type="entry name" value="PROSTAGLANDIN G/H SYNTHASE"/>
    <property type="match status" value="1"/>
</dbReference>
<dbReference type="AlphaFoldDB" id="A0A5C3FBB5"/>
<gene>
    <name evidence="6" type="ORF">PSFLO_06419</name>
</gene>
<dbReference type="GO" id="GO:0006979">
    <property type="term" value="P:response to oxidative stress"/>
    <property type="evidence" value="ECO:0007669"/>
    <property type="project" value="InterPro"/>
</dbReference>
<evidence type="ECO:0000256" key="2">
    <source>
        <dbReference type="ARBA" id="ARBA00022723"/>
    </source>
</evidence>
<sequence>MYQFPVELRRSRRLAAFDNVYAPLLLVPGPAHFASRTSPETNRSRQLTERNLARVVQRLYVASSELIDLTLAASAKRMPGNLSKMLDAVRRAPSTAANRLTDVEPEPEQAKLLHSLASLTSPKHVATLSQAVAKLTSGQPVNDRELLLDKVVGMLQELPDHSPAQSSVANALIGGLYRDLPHPPRSVCGPDAVYRSADGSGNDLWFPDVGKAGTCFVRGVPPRKPKPPTLPEPELVYDQLLRRPERSFVEHPSGLNRLFFAFASLLSHERFQGSRETPHINDTSSYADLSIIYGNTQPEQDRVRTFENGTIFPDTIASRELLLRPPSVVTIAILFARYHNHLAGRIYEIDEQGLYKSAAEADVDHLKWQDEDIFQKARNVNVATFANVIVGDFLAAILDTLRADSSWTPDLGGKSTERQQHGTGDAAAAESSLLYRWFAAASASDDCFMQETLHRGFPKTAIDDIAPQDFWGFVSSRVAELDEMSPSEWTFGNGQFTRNAQGTFDSRKLAELIMDSIEEPGHAFGARSSPSSHRLLEIAGIRLARDVFGVATLNEFRAAMNLTTYKSFQEWNPSEPQVALAAERLYGHIDDLELYPGLMAEETKPPGPGSGLCCGYTTSRAVFEDLISLIRSDRFLTFDRSSATLTSWGVGTLAPVPGAYGGSLATVLFATLPGAWPGTSSFAMLPFHTNRSVRKVLADNKALHQYDVERPTTLAVRGIYTFAGCSKAMEDRQGLQTLYDERTCAAAEAEDERRVHACYDRIDWNDERARVFRNAFYPDGFEVDVHAFFDKAVPELINASSVAYRDGSRRRQIDIIRDVCNVAPIIWIAQRFAFPLKTEEHPRGLIGLSELFHDLMALYLHDTFHVLPRHEWKLRDRAVEASQRLADILKAQIRAHSGLMEPLVDWLARGTAYDISPDAERLFHSLLQAGLSGASAAWSCVHVAAALAGSVTQLASRMIDFYLDESRAEERGRITELAISPGKDASDELEGFVLEAMRLAPIVPGLPRRVTRDFTFEDSNREIDLKRGDMVLIATSQASMDAAAFPAPDRVDPFRPRESYDLLERGIHSCFGARLVVPSLVSILRQVFRLKGLRRVTGKAGMLARTTDRVGGIPTSLYLDRNAAERTYPASMLLEYASETALIPREEAKRAGPHPA</sequence>
<keyword evidence="2" id="KW-0479">Metal-binding</keyword>
<dbReference type="GO" id="GO:0051213">
    <property type="term" value="F:dioxygenase activity"/>
    <property type="evidence" value="ECO:0007669"/>
    <property type="project" value="UniProtKB-KW"/>
</dbReference>
<name>A0A5C3FBB5_9BASI</name>
<dbReference type="EMBL" id="OOIP01000023">
    <property type="protein sequence ID" value="SPO40937.1"/>
    <property type="molecule type" value="Genomic_DNA"/>
</dbReference>
<dbReference type="Gene3D" id="1.10.630.10">
    <property type="entry name" value="Cytochrome P450"/>
    <property type="match status" value="1"/>
</dbReference>
<dbReference type="InterPro" id="IPR010255">
    <property type="entry name" value="Haem_peroxidase_sf"/>
</dbReference>
<keyword evidence="4" id="KW-0560">Oxidoreductase</keyword>
<protein>
    <recommendedName>
        <fullName evidence="8">Linoleate 8R-lipoxygenase</fullName>
    </recommendedName>
</protein>
<dbReference type="SUPFAM" id="SSF48264">
    <property type="entry name" value="Cytochrome P450"/>
    <property type="match status" value="1"/>
</dbReference>
<dbReference type="InterPro" id="IPR036396">
    <property type="entry name" value="Cyt_P450_sf"/>
</dbReference>
<dbReference type="Proteomes" id="UP000323386">
    <property type="component" value="Unassembled WGS sequence"/>
</dbReference>
<dbReference type="Pfam" id="PF00067">
    <property type="entry name" value="p450"/>
    <property type="match status" value="1"/>
</dbReference>
<evidence type="ECO:0000256" key="5">
    <source>
        <dbReference type="ARBA" id="ARBA00023004"/>
    </source>
</evidence>
<dbReference type="Pfam" id="PF03098">
    <property type="entry name" value="An_peroxidase"/>
    <property type="match status" value="1"/>
</dbReference>
<reference evidence="6 7" key="1">
    <citation type="submission" date="2018-03" db="EMBL/GenBank/DDBJ databases">
        <authorList>
            <person name="Guldener U."/>
        </authorList>
    </citation>
    <scope>NUCLEOTIDE SEQUENCE [LARGE SCALE GENOMIC DNA]</scope>
    <source>
        <strain evidence="6 7">DAOM196992</strain>
    </source>
</reference>
<dbReference type="InterPro" id="IPR037120">
    <property type="entry name" value="Haem_peroxidase_sf_animal"/>
</dbReference>
<evidence type="ECO:0000256" key="1">
    <source>
        <dbReference type="ARBA" id="ARBA00011881"/>
    </source>
</evidence>
<evidence type="ECO:0000313" key="6">
    <source>
        <dbReference type="EMBL" id="SPO40937.1"/>
    </source>
</evidence>
<dbReference type="InterPro" id="IPR019791">
    <property type="entry name" value="Haem_peroxidase_animal"/>
</dbReference>
<keyword evidence="7" id="KW-1185">Reference proteome</keyword>
<organism evidence="6 7">
    <name type="scientific">Pseudozyma flocculosa</name>
    <dbReference type="NCBI Taxonomy" id="84751"/>
    <lineage>
        <taxon>Eukaryota</taxon>
        <taxon>Fungi</taxon>
        <taxon>Dikarya</taxon>
        <taxon>Basidiomycota</taxon>
        <taxon>Ustilaginomycotina</taxon>
        <taxon>Ustilaginomycetes</taxon>
        <taxon>Ustilaginales</taxon>
        <taxon>Ustilaginaceae</taxon>
        <taxon>Pseudozyma</taxon>
    </lineage>
</organism>
<dbReference type="Gene3D" id="1.10.640.10">
    <property type="entry name" value="Haem peroxidase domain superfamily, animal type"/>
    <property type="match status" value="1"/>
</dbReference>
<dbReference type="InterPro" id="IPR050783">
    <property type="entry name" value="Oxylipin_biosynth_metab"/>
</dbReference>
<dbReference type="GO" id="GO:0004497">
    <property type="term" value="F:monooxygenase activity"/>
    <property type="evidence" value="ECO:0007669"/>
    <property type="project" value="InterPro"/>
</dbReference>
<evidence type="ECO:0000256" key="4">
    <source>
        <dbReference type="ARBA" id="ARBA00023002"/>
    </source>
</evidence>
<dbReference type="SUPFAM" id="SSF48113">
    <property type="entry name" value="Heme-dependent peroxidases"/>
    <property type="match status" value="1"/>
</dbReference>
<keyword evidence="5" id="KW-0408">Iron</keyword>
<dbReference type="PROSITE" id="PS50292">
    <property type="entry name" value="PEROXIDASE_3"/>
    <property type="match status" value="1"/>
</dbReference>
<dbReference type="GO" id="GO:0020037">
    <property type="term" value="F:heme binding"/>
    <property type="evidence" value="ECO:0007669"/>
    <property type="project" value="InterPro"/>
</dbReference>
<evidence type="ECO:0008006" key="8">
    <source>
        <dbReference type="Google" id="ProtNLM"/>
    </source>
</evidence>
<dbReference type="GO" id="GO:0005506">
    <property type="term" value="F:iron ion binding"/>
    <property type="evidence" value="ECO:0007669"/>
    <property type="project" value="InterPro"/>
</dbReference>
<dbReference type="OrthoDB" id="823504at2759"/>
<dbReference type="GO" id="GO:0004601">
    <property type="term" value="F:peroxidase activity"/>
    <property type="evidence" value="ECO:0007669"/>
    <property type="project" value="InterPro"/>
</dbReference>
<evidence type="ECO:0000313" key="7">
    <source>
        <dbReference type="Proteomes" id="UP000323386"/>
    </source>
</evidence>
<evidence type="ECO:0000256" key="3">
    <source>
        <dbReference type="ARBA" id="ARBA00022964"/>
    </source>
</evidence>
<dbReference type="PANTHER" id="PTHR11903:SF37">
    <property type="entry name" value="PSI-PRODUCING OXYGENASE A"/>
    <property type="match status" value="1"/>
</dbReference>
<proteinExistence type="predicted"/>
<dbReference type="GO" id="GO:0006631">
    <property type="term" value="P:fatty acid metabolic process"/>
    <property type="evidence" value="ECO:0007669"/>
    <property type="project" value="UniProtKB-ARBA"/>
</dbReference>
<comment type="subunit">
    <text evidence="1">Homotetramer.</text>
</comment>
<dbReference type="GO" id="GO:0016705">
    <property type="term" value="F:oxidoreductase activity, acting on paired donors, with incorporation or reduction of molecular oxygen"/>
    <property type="evidence" value="ECO:0007669"/>
    <property type="project" value="InterPro"/>
</dbReference>
<dbReference type="InterPro" id="IPR001128">
    <property type="entry name" value="Cyt_P450"/>
</dbReference>
<keyword evidence="3" id="KW-0223">Dioxygenase</keyword>
<accession>A0A5C3FBB5</accession>